<evidence type="ECO:0000313" key="2">
    <source>
        <dbReference type="Proteomes" id="UP000695562"/>
    </source>
</evidence>
<dbReference type="Proteomes" id="UP000695562">
    <property type="component" value="Unassembled WGS sequence"/>
</dbReference>
<comment type="caution">
    <text evidence="1">The sequence shown here is derived from an EMBL/GenBank/DDBJ whole genome shotgun (WGS) entry which is preliminary data.</text>
</comment>
<accession>A0A8J4PL48</accession>
<name>A0A8J4PL48_9MYCE</name>
<sequence length="131" mass="14750">VQGQIKSFSHKNELMIGFFIISLVKEYFIEFNQSYLYNHYIKIHEQISFSSQSSQAYPSSATSTPLFTTKKQKLNNGTTIISNAPDQQVSLSAATNIEFDSAVAASSRNKPSIQSLESYFDHLCQLIDNLK</sequence>
<protein>
    <submittedName>
        <fullName evidence="1">Uncharacterized protein</fullName>
    </submittedName>
</protein>
<organism evidence="1 2">
    <name type="scientific">Polysphondylium violaceum</name>
    <dbReference type="NCBI Taxonomy" id="133409"/>
    <lineage>
        <taxon>Eukaryota</taxon>
        <taxon>Amoebozoa</taxon>
        <taxon>Evosea</taxon>
        <taxon>Eumycetozoa</taxon>
        <taxon>Dictyostelia</taxon>
        <taxon>Dictyosteliales</taxon>
        <taxon>Dictyosteliaceae</taxon>
        <taxon>Polysphondylium</taxon>
    </lineage>
</organism>
<dbReference type="EMBL" id="AJWJ01000819">
    <property type="protein sequence ID" value="KAF2068855.1"/>
    <property type="molecule type" value="Genomic_DNA"/>
</dbReference>
<keyword evidence="2" id="KW-1185">Reference proteome</keyword>
<reference evidence="1" key="1">
    <citation type="submission" date="2020-01" db="EMBL/GenBank/DDBJ databases">
        <title>Development of genomics and gene disruption for Polysphondylium violaceum indicates a role for the polyketide synthase stlB in stalk morphogenesis.</title>
        <authorList>
            <person name="Narita B."/>
            <person name="Kawabe Y."/>
            <person name="Kin K."/>
            <person name="Saito T."/>
            <person name="Gibbs R."/>
            <person name="Kuspa A."/>
            <person name="Muzny D."/>
            <person name="Queller D."/>
            <person name="Richards S."/>
            <person name="Strassman J."/>
            <person name="Sucgang R."/>
            <person name="Worley K."/>
            <person name="Schaap P."/>
        </authorList>
    </citation>
    <scope>NUCLEOTIDE SEQUENCE</scope>
    <source>
        <strain evidence="1">QSvi11</strain>
    </source>
</reference>
<gene>
    <name evidence="1" type="ORF">CYY_009821</name>
</gene>
<dbReference type="AlphaFoldDB" id="A0A8J4PL48"/>
<proteinExistence type="predicted"/>
<feature type="non-terminal residue" evidence="1">
    <location>
        <position position="1"/>
    </location>
</feature>
<evidence type="ECO:0000313" key="1">
    <source>
        <dbReference type="EMBL" id="KAF2068855.1"/>
    </source>
</evidence>